<dbReference type="InterPro" id="IPR004358">
    <property type="entry name" value="Sig_transdc_His_kin-like_C"/>
</dbReference>
<comment type="subcellular location">
    <subcellularLocation>
        <location evidence="2">Cell membrane</location>
        <topology evidence="2">Multi-pass membrane protein</topology>
    </subcellularLocation>
</comment>
<dbReference type="Proteomes" id="UP001596072">
    <property type="component" value="Unassembled WGS sequence"/>
</dbReference>
<evidence type="ECO:0000256" key="10">
    <source>
        <dbReference type="ARBA" id="ARBA00022840"/>
    </source>
</evidence>
<protein>
    <recommendedName>
        <fullName evidence="3">histidine kinase</fullName>
        <ecNumber evidence="3">2.7.13.3</ecNumber>
    </recommendedName>
</protein>
<evidence type="ECO:0000256" key="14">
    <source>
        <dbReference type="SAM" id="Phobius"/>
    </source>
</evidence>
<keyword evidence="5" id="KW-0597">Phosphoprotein</keyword>
<keyword evidence="12" id="KW-0902">Two-component regulatory system</keyword>
<dbReference type="InterPro" id="IPR013767">
    <property type="entry name" value="PAS_fold"/>
</dbReference>
<dbReference type="InterPro" id="IPR036890">
    <property type="entry name" value="HATPase_C_sf"/>
</dbReference>
<evidence type="ECO:0000256" key="2">
    <source>
        <dbReference type="ARBA" id="ARBA00004651"/>
    </source>
</evidence>
<dbReference type="InterPro" id="IPR033463">
    <property type="entry name" value="sCache_3"/>
</dbReference>
<reference evidence="17" key="1">
    <citation type="journal article" date="2019" name="Int. J. Syst. Evol. Microbiol.">
        <title>The Global Catalogue of Microorganisms (GCM) 10K type strain sequencing project: providing services to taxonomists for standard genome sequencing and annotation.</title>
        <authorList>
            <consortium name="The Broad Institute Genomics Platform"/>
            <consortium name="The Broad Institute Genome Sequencing Center for Infectious Disease"/>
            <person name="Wu L."/>
            <person name="Ma J."/>
        </authorList>
    </citation>
    <scope>NUCLEOTIDE SEQUENCE [LARGE SCALE GENOMIC DNA]</scope>
    <source>
        <strain evidence="17">YIM 94188</strain>
    </source>
</reference>
<keyword evidence="10 16" id="KW-0067">ATP-binding</keyword>
<dbReference type="EC" id="2.7.13.3" evidence="3"/>
<keyword evidence="11 14" id="KW-1133">Transmembrane helix</keyword>
<evidence type="ECO:0000256" key="11">
    <source>
        <dbReference type="ARBA" id="ARBA00022989"/>
    </source>
</evidence>
<dbReference type="GO" id="GO:0005524">
    <property type="term" value="F:ATP binding"/>
    <property type="evidence" value="ECO:0007669"/>
    <property type="project" value="UniProtKB-KW"/>
</dbReference>
<dbReference type="InterPro" id="IPR035965">
    <property type="entry name" value="PAS-like_dom_sf"/>
</dbReference>
<keyword evidence="8" id="KW-0547">Nucleotide-binding</keyword>
<keyword evidence="4" id="KW-1003">Cell membrane</keyword>
<proteinExistence type="predicted"/>
<keyword evidence="9" id="KW-0418">Kinase</keyword>
<keyword evidence="17" id="KW-1185">Reference proteome</keyword>
<dbReference type="PANTHER" id="PTHR45436">
    <property type="entry name" value="SENSOR HISTIDINE KINASE YKOH"/>
    <property type="match status" value="1"/>
</dbReference>
<gene>
    <name evidence="16" type="ORF">ACFPQB_14715</name>
</gene>
<feature type="transmembrane region" description="Helical" evidence="14">
    <location>
        <begin position="18"/>
        <end position="39"/>
    </location>
</feature>
<evidence type="ECO:0000256" key="3">
    <source>
        <dbReference type="ARBA" id="ARBA00012438"/>
    </source>
</evidence>
<keyword evidence="13 14" id="KW-0472">Membrane</keyword>
<dbReference type="InterPro" id="IPR050428">
    <property type="entry name" value="TCS_sensor_his_kinase"/>
</dbReference>
<evidence type="ECO:0000313" key="16">
    <source>
        <dbReference type="EMBL" id="MFC5730172.1"/>
    </source>
</evidence>
<dbReference type="Pfam" id="PF02518">
    <property type="entry name" value="HATPase_c"/>
    <property type="match status" value="1"/>
</dbReference>
<evidence type="ECO:0000256" key="7">
    <source>
        <dbReference type="ARBA" id="ARBA00022692"/>
    </source>
</evidence>
<dbReference type="InterPro" id="IPR000014">
    <property type="entry name" value="PAS"/>
</dbReference>
<comment type="caution">
    <text evidence="16">The sequence shown here is derived from an EMBL/GenBank/DDBJ whole genome shotgun (WGS) entry which is preliminary data.</text>
</comment>
<dbReference type="InterPro" id="IPR003594">
    <property type="entry name" value="HATPase_dom"/>
</dbReference>
<dbReference type="EMBL" id="JBHSNS010000007">
    <property type="protein sequence ID" value="MFC5730172.1"/>
    <property type="molecule type" value="Genomic_DNA"/>
</dbReference>
<dbReference type="SUPFAM" id="SSF55874">
    <property type="entry name" value="ATPase domain of HSP90 chaperone/DNA topoisomerase II/histidine kinase"/>
    <property type="match status" value="1"/>
</dbReference>
<evidence type="ECO:0000313" key="17">
    <source>
        <dbReference type="Proteomes" id="UP001596072"/>
    </source>
</evidence>
<feature type="domain" description="Histidine kinase" evidence="15">
    <location>
        <begin position="340"/>
        <end position="533"/>
    </location>
</feature>
<dbReference type="SUPFAM" id="SSF55785">
    <property type="entry name" value="PYP-like sensor domain (PAS domain)"/>
    <property type="match status" value="1"/>
</dbReference>
<dbReference type="Pfam" id="PF17203">
    <property type="entry name" value="sCache_3_2"/>
    <property type="match status" value="1"/>
</dbReference>
<sequence length="540" mass="57591">MSDTGVVRRRRPSLAGQLLVLQVFIVLVVVAGVVVVTLAQTDVAFRRQESRRVLEVAETIAANRVVQTGLTEGTSEGTPGVAEAAVSTYGASYVIVTDAGGGVVYSSLTSDRGVTTVERPGAGRQWVGISEDNGTRAVEARVPVFDNSAAGEPVGTLVGYVVAGREYPTAWERLGETAPTLTVYVLLASLVGFGGSLLLSRRIKRQTLGLEPQEIAGLVEHREAMLHGLREGVVGVDQSGRITLVNDEATRVLALPEPPVGARVDDLPVPARVTEVLSGRVRADDLVILAADRVLVLNQMPVRVRDQLIGWVTTLRDRTELVDLNRQLDVWRSTTDGLRAQAHEFANRMHTVAGLIELGEYEEAAQFATAQSDARAGWVEKVTSRIKDPALAALLVAKDSRAGELGVHLDLHDESRLPRVSESLSADLLTVTGNLLDNSMEAVAAGEGRVVVRAAVEDGAVVVSLSDDGPGIPAELADRVFEQGFSTKATAEPGARGWGLTLTKVVCERRGGRVSVDRRDGHTVFTAILPGDLAAEEEDR</sequence>
<dbReference type="SUPFAM" id="SSF103190">
    <property type="entry name" value="Sensory domain-like"/>
    <property type="match status" value="1"/>
</dbReference>
<dbReference type="Gene3D" id="3.30.565.10">
    <property type="entry name" value="Histidine kinase-like ATPase, C-terminal domain"/>
    <property type="match status" value="1"/>
</dbReference>
<name>A0ABW0ZIK6_9ACTN</name>
<dbReference type="RefSeq" id="WP_136431624.1">
    <property type="nucleotide sequence ID" value="NZ_JBHSNS010000007.1"/>
</dbReference>
<dbReference type="InterPro" id="IPR016120">
    <property type="entry name" value="Sig_transdc_His_kin_SpoOB"/>
</dbReference>
<evidence type="ECO:0000256" key="9">
    <source>
        <dbReference type="ARBA" id="ARBA00022777"/>
    </source>
</evidence>
<dbReference type="PANTHER" id="PTHR45436:SF5">
    <property type="entry name" value="SENSOR HISTIDINE KINASE TRCS"/>
    <property type="match status" value="1"/>
</dbReference>
<dbReference type="PRINTS" id="PR00344">
    <property type="entry name" value="BCTRLSENSOR"/>
</dbReference>
<dbReference type="SMART" id="SM00387">
    <property type="entry name" value="HATPase_c"/>
    <property type="match status" value="1"/>
</dbReference>
<evidence type="ECO:0000259" key="15">
    <source>
        <dbReference type="PROSITE" id="PS50109"/>
    </source>
</evidence>
<comment type="catalytic activity">
    <reaction evidence="1">
        <text>ATP + protein L-histidine = ADP + protein N-phospho-L-histidine.</text>
        <dbReference type="EC" id="2.7.13.3"/>
    </reaction>
</comment>
<keyword evidence="6" id="KW-0808">Transferase</keyword>
<evidence type="ECO:0000256" key="12">
    <source>
        <dbReference type="ARBA" id="ARBA00023012"/>
    </source>
</evidence>
<keyword evidence="7 14" id="KW-0812">Transmembrane</keyword>
<evidence type="ECO:0000256" key="1">
    <source>
        <dbReference type="ARBA" id="ARBA00000085"/>
    </source>
</evidence>
<evidence type="ECO:0000256" key="4">
    <source>
        <dbReference type="ARBA" id="ARBA00022475"/>
    </source>
</evidence>
<dbReference type="InterPro" id="IPR005467">
    <property type="entry name" value="His_kinase_dom"/>
</dbReference>
<dbReference type="Pfam" id="PF00989">
    <property type="entry name" value="PAS"/>
    <property type="match status" value="1"/>
</dbReference>
<accession>A0ABW0ZIK6</accession>
<evidence type="ECO:0000256" key="6">
    <source>
        <dbReference type="ARBA" id="ARBA00022679"/>
    </source>
</evidence>
<evidence type="ECO:0000256" key="8">
    <source>
        <dbReference type="ARBA" id="ARBA00022741"/>
    </source>
</evidence>
<feature type="transmembrane region" description="Helical" evidence="14">
    <location>
        <begin position="181"/>
        <end position="199"/>
    </location>
</feature>
<evidence type="ECO:0000256" key="5">
    <source>
        <dbReference type="ARBA" id="ARBA00022553"/>
    </source>
</evidence>
<dbReference type="SUPFAM" id="SSF55890">
    <property type="entry name" value="Sporulation response regulatory protein Spo0B"/>
    <property type="match status" value="1"/>
</dbReference>
<evidence type="ECO:0000256" key="13">
    <source>
        <dbReference type="ARBA" id="ARBA00023136"/>
    </source>
</evidence>
<dbReference type="InterPro" id="IPR029151">
    <property type="entry name" value="Sensor-like_sf"/>
</dbReference>
<organism evidence="16 17">
    <name type="scientific">Nocardioides vastitatis</name>
    <dbReference type="NCBI Taxonomy" id="2568655"/>
    <lineage>
        <taxon>Bacteria</taxon>
        <taxon>Bacillati</taxon>
        <taxon>Actinomycetota</taxon>
        <taxon>Actinomycetes</taxon>
        <taxon>Propionibacteriales</taxon>
        <taxon>Nocardioidaceae</taxon>
        <taxon>Nocardioides</taxon>
    </lineage>
</organism>
<dbReference type="SMART" id="SM00091">
    <property type="entry name" value="PAS"/>
    <property type="match status" value="1"/>
</dbReference>
<dbReference type="Gene3D" id="3.30.450.20">
    <property type="entry name" value="PAS domain"/>
    <property type="match status" value="2"/>
</dbReference>
<dbReference type="PROSITE" id="PS50109">
    <property type="entry name" value="HIS_KIN"/>
    <property type="match status" value="1"/>
</dbReference>